<protein>
    <recommendedName>
        <fullName evidence="5">Type VI secretion-associated protein, family</fullName>
    </recommendedName>
</protein>
<dbReference type="Pfam" id="PF11319">
    <property type="entry name" value="VasI"/>
    <property type="match status" value="1"/>
</dbReference>
<evidence type="ECO:0000256" key="1">
    <source>
        <dbReference type="SAM" id="MobiDB-lite"/>
    </source>
</evidence>
<dbReference type="EMBL" id="CYPR01000162">
    <property type="protein sequence ID" value="CUH39788.1"/>
    <property type="molecule type" value="Genomic_DNA"/>
</dbReference>
<keyword evidence="4" id="KW-1185">Reference proteome</keyword>
<evidence type="ECO:0000313" key="4">
    <source>
        <dbReference type="Proteomes" id="UP000049455"/>
    </source>
</evidence>
<accession>A0A0M7BCI8</accession>
<feature type="region of interest" description="Disordered" evidence="1">
    <location>
        <begin position="36"/>
        <end position="63"/>
    </location>
</feature>
<dbReference type="STRING" id="313367.JSE7799_02516"/>
<dbReference type="Proteomes" id="UP000049455">
    <property type="component" value="Unassembled WGS sequence"/>
</dbReference>
<name>A0A0M7BCI8_9RHOB</name>
<reference evidence="3 4" key="1">
    <citation type="submission" date="2015-09" db="EMBL/GenBank/DDBJ databases">
        <authorList>
            <person name="Jackson K.R."/>
            <person name="Lunt B.L."/>
            <person name="Fisher J.N.B."/>
            <person name="Gardner A.V."/>
            <person name="Bailey M.E."/>
            <person name="Deus L.M."/>
            <person name="Earl A.S."/>
            <person name="Gibby P.D."/>
            <person name="Hartmann K.A."/>
            <person name="Liu J.E."/>
            <person name="Manci A.M."/>
            <person name="Nielsen D.A."/>
            <person name="Solomon M.B."/>
            <person name="Breakwell D.P."/>
            <person name="Burnett S.H."/>
            <person name="Grose J.H."/>
        </authorList>
    </citation>
    <scope>NUCLEOTIDE SEQUENCE [LARGE SCALE GENOMIC DNA]</scope>
    <source>
        <strain evidence="3 4">CECT 7799</strain>
    </source>
</reference>
<proteinExistence type="predicted"/>
<evidence type="ECO:0000256" key="2">
    <source>
        <dbReference type="SAM" id="SignalP"/>
    </source>
</evidence>
<organism evidence="3 4">
    <name type="scientific">Jannaschia seosinensis</name>
    <dbReference type="NCBI Taxonomy" id="313367"/>
    <lineage>
        <taxon>Bacteria</taxon>
        <taxon>Pseudomonadati</taxon>
        <taxon>Pseudomonadota</taxon>
        <taxon>Alphaproteobacteria</taxon>
        <taxon>Rhodobacterales</taxon>
        <taxon>Roseobacteraceae</taxon>
        <taxon>Jannaschia</taxon>
    </lineage>
</organism>
<feature type="chain" id="PRO_5005810245" description="Type VI secretion-associated protein, family" evidence="2">
    <location>
        <begin position="29"/>
        <end position="274"/>
    </location>
</feature>
<sequence>MSAQIRVFACILAALSGISIGYSLPRDADDPTTALAEAAPVSRETRTETAVPAKPEPPMTQATPTRIGWTLRTEPSERPDLTNVYLSVSSDEPLQCGPRRRATLLLRCFENRTAIYVAHDCATPPSDSGDWPVKVQIDDGASRSVRMTVDSRGEAFGHWNTQSARPLIETLTNAQSLHVRFADATGLPNDLRFPIIDLAAPLSTLREACHWTDAPVTPQAPTLTASAPPEAEAPAYGGILRSARLNFLAPLPQRARAGLTFDTPLVPIAAASPG</sequence>
<evidence type="ECO:0008006" key="5">
    <source>
        <dbReference type="Google" id="ProtNLM"/>
    </source>
</evidence>
<evidence type="ECO:0000313" key="3">
    <source>
        <dbReference type="EMBL" id="CUH39788.1"/>
    </source>
</evidence>
<dbReference type="InterPro" id="IPR017738">
    <property type="entry name" value="T6SS-assoc_VCA0118"/>
</dbReference>
<gene>
    <name evidence="3" type="ORF">JSE7799_02516</name>
</gene>
<keyword evidence="2" id="KW-0732">Signal</keyword>
<feature type="signal peptide" evidence="2">
    <location>
        <begin position="1"/>
        <end position="28"/>
    </location>
</feature>
<dbReference type="AlphaFoldDB" id="A0A0M7BCI8"/>
<dbReference type="RefSeq" id="WP_055663931.1">
    <property type="nucleotide sequence ID" value="NZ_CYPR01000162.1"/>
</dbReference>
<dbReference type="OrthoDB" id="7658880at2"/>